<organism evidence="3 4">
    <name type="scientific">Limnoraphis robusta CS-951</name>
    <dbReference type="NCBI Taxonomy" id="1637645"/>
    <lineage>
        <taxon>Bacteria</taxon>
        <taxon>Bacillati</taxon>
        <taxon>Cyanobacteriota</taxon>
        <taxon>Cyanophyceae</taxon>
        <taxon>Oscillatoriophycideae</taxon>
        <taxon>Oscillatoriales</taxon>
        <taxon>Sirenicapillariaceae</taxon>
        <taxon>Limnoraphis</taxon>
    </lineage>
</organism>
<dbReference type="AlphaFoldDB" id="A0A0F5YMT5"/>
<dbReference type="GO" id="GO:0016758">
    <property type="term" value="F:hexosyltransferase activity"/>
    <property type="evidence" value="ECO:0007669"/>
    <property type="project" value="TreeGrafter"/>
</dbReference>
<dbReference type="PANTHER" id="PTHR34136:SF1">
    <property type="entry name" value="UDP-N-ACETYL-D-MANNOSAMINURONIC ACID TRANSFERASE"/>
    <property type="match status" value="1"/>
</dbReference>
<evidence type="ECO:0000313" key="4">
    <source>
        <dbReference type="Proteomes" id="UP000033607"/>
    </source>
</evidence>
<dbReference type="NCBIfam" id="TIGR00696">
    <property type="entry name" value="wecG_tagA_cpsF"/>
    <property type="match status" value="1"/>
</dbReference>
<dbReference type="OrthoDB" id="9771846at2"/>
<dbReference type="SUPFAM" id="SSF160246">
    <property type="entry name" value="EspE N-terminal domain-like"/>
    <property type="match status" value="2"/>
</dbReference>
<gene>
    <name evidence="3" type="ORF">WN50_00335</name>
</gene>
<evidence type="ECO:0000256" key="2">
    <source>
        <dbReference type="ARBA" id="ARBA00022679"/>
    </source>
</evidence>
<dbReference type="RefSeq" id="WP_046276499.1">
    <property type="nucleotide sequence ID" value="NZ_LATL02000146.1"/>
</dbReference>
<reference evidence="3 4" key="1">
    <citation type="submission" date="2015-06" db="EMBL/GenBank/DDBJ databases">
        <title>Draft genome assembly of filamentous brackish cyanobacterium Limnoraphis robusta strain CS-951.</title>
        <authorList>
            <person name="Willis A."/>
            <person name="Parks M."/>
            <person name="Burford M.A."/>
        </authorList>
    </citation>
    <scope>NUCLEOTIDE SEQUENCE [LARGE SCALE GENOMIC DNA]</scope>
    <source>
        <strain evidence="3 4">CS-951</strain>
    </source>
</reference>
<comment type="caution">
    <text evidence="3">The sequence shown here is derived from an EMBL/GenBank/DDBJ whole genome shotgun (WGS) entry which is preliminary data.</text>
</comment>
<dbReference type="InterPro" id="IPR037257">
    <property type="entry name" value="T2SS_E_N_sf"/>
</dbReference>
<dbReference type="PATRIC" id="fig|1637645.4.peg.2965"/>
<evidence type="ECO:0000313" key="3">
    <source>
        <dbReference type="EMBL" id="KKD39982.1"/>
    </source>
</evidence>
<dbReference type="EMBL" id="LATL02000146">
    <property type="protein sequence ID" value="KKD39982.1"/>
    <property type="molecule type" value="Genomic_DNA"/>
</dbReference>
<evidence type="ECO:0000256" key="1">
    <source>
        <dbReference type="ARBA" id="ARBA00022676"/>
    </source>
</evidence>
<name>A0A0F5YMT5_9CYAN</name>
<dbReference type="CDD" id="cd06533">
    <property type="entry name" value="Glyco_transf_WecG_TagA"/>
    <property type="match status" value="1"/>
</dbReference>
<proteinExistence type="predicted"/>
<accession>A0A0F5YMT5</accession>
<protein>
    <submittedName>
        <fullName evidence="3">Glycosyltransferase</fullName>
    </submittedName>
</protein>
<dbReference type="PANTHER" id="PTHR34136">
    <property type="match status" value="1"/>
</dbReference>
<keyword evidence="2 3" id="KW-0808">Transferase</keyword>
<dbReference type="InterPro" id="IPR004629">
    <property type="entry name" value="WecG_TagA_CpsF"/>
</dbReference>
<dbReference type="Proteomes" id="UP000033607">
    <property type="component" value="Unassembled WGS sequence"/>
</dbReference>
<keyword evidence="1" id="KW-0328">Glycosyltransferase</keyword>
<sequence length="391" mass="44590">MNTVKILNAHIDNLSKEELLQKLGQQGGVVFTPNVDHLINLQKDEEFYRIYQNSDYRVCDSQVLYYASRLLGQPIREKISGSDLFPAFYRHYGSCENTRIFLLGAGEGVAARAQQKINSIVGREIVVDTYSPPFGFEKDEVECQRIIDRVNHSGATVLAVGLGAPKQEKWIVKHKHKLKNIRVFLAIGASIDFEAGEKPRSPEWMSELGIEWLYRLSCEPKRLWKRYLVDDLPFVWLVIKQRLNLYRAPQFSLLPSATPTWQMPLLGQVLQEAGLITPHQVSMVLDAQAEQSNMRFGEILSHWGLVDQETVDFFAEHLPKISMESRKQPIGHYLKTAKLLNDQQIETILAEQHLTGMRFGETAVHKGWLKQETVDSILRYLAGDFSDVVAA</sequence>
<dbReference type="Pfam" id="PF03808">
    <property type="entry name" value="Glyco_tran_WecG"/>
    <property type="match status" value="1"/>
</dbReference>